<evidence type="ECO:0000256" key="2">
    <source>
        <dbReference type="ARBA" id="ARBA00022679"/>
    </source>
</evidence>
<organism evidence="8 9">
    <name type="scientific">Yado-kari virus 3</name>
    <dbReference type="NCBI Taxonomy" id="2056549"/>
    <lineage>
        <taxon>Viruses</taxon>
        <taxon>Riboviria</taxon>
        <taxon>Orthornavirae</taxon>
        <taxon>Pisuviricota</taxon>
        <taxon>Yadokarivirales</taxon>
        <taxon>Yadokariviridae</taxon>
        <taxon>Betayadokarivirus</taxon>
        <taxon>Betayadokarivirus sanbani</taxon>
    </lineage>
</organism>
<protein>
    <submittedName>
        <fullName evidence="8">RNA-dependent RNA polymerase</fullName>
    </submittedName>
</protein>
<proteinExistence type="predicted"/>
<evidence type="ECO:0000256" key="1">
    <source>
        <dbReference type="ARBA" id="ARBA00022484"/>
    </source>
</evidence>
<evidence type="ECO:0000256" key="4">
    <source>
        <dbReference type="ARBA" id="ARBA00022741"/>
    </source>
</evidence>
<keyword evidence="4" id="KW-0547">Nucleotide-binding</keyword>
<keyword evidence="5" id="KW-0693">Viral RNA replication</keyword>
<dbReference type="GO" id="GO:0003968">
    <property type="term" value="F:RNA-directed RNA polymerase activity"/>
    <property type="evidence" value="ECO:0007669"/>
    <property type="project" value="UniProtKB-KW"/>
</dbReference>
<dbReference type="Proteomes" id="UP000831124">
    <property type="component" value="Segment"/>
</dbReference>
<evidence type="ECO:0000256" key="5">
    <source>
        <dbReference type="ARBA" id="ARBA00022953"/>
    </source>
</evidence>
<feature type="region of interest" description="Disordered" evidence="6">
    <location>
        <begin position="223"/>
        <end position="244"/>
    </location>
</feature>
<evidence type="ECO:0000256" key="3">
    <source>
        <dbReference type="ARBA" id="ARBA00022695"/>
    </source>
</evidence>
<evidence type="ECO:0000259" key="7">
    <source>
        <dbReference type="Pfam" id="PF00680"/>
    </source>
</evidence>
<feature type="compositionally biased region" description="Polar residues" evidence="6">
    <location>
        <begin position="59"/>
        <end position="77"/>
    </location>
</feature>
<dbReference type="Gene3D" id="3.30.70.270">
    <property type="match status" value="1"/>
</dbReference>
<dbReference type="InterPro" id="IPR043502">
    <property type="entry name" value="DNA/RNA_pol_sf"/>
</dbReference>
<dbReference type="Pfam" id="PF00680">
    <property type="entry name" value="RdRP_1"/>
    <property type="match status" value="1"/>
</dbReference>
<sequence>MISCKNHILTTGKMETGNGVSQGHKPKCFAKSEGTKAPGNAGVSKTRGGQVGATEAINGRSSSNLRRARGSKTQNDTKPLRAATKQKTRRGHRAGRHVRDTQQQRRDYALFAVANGVWRVKGQYEAYLDTSNVQTGNPVGQHKPEKVVKEAFVTNASLNPIPRTWVNERRLAALKLQRHERAARIAAESYIVHLECEKLAAKWLMFAAITHVRKDTGRGVPCGGTNINSKTRHVGSKHNSDSGTVVERASLRGHKEWRKWGNKGSNFCSTGGAASKREVQTLRFKSGKKIDVARNRTSNMNGKAHALHFIYDNIDPSQARVTLRRVSERLWRDELLRRDGISSPYKHESDALTQFLVGKPGACKVGHLADWNRWPKNLNHGDKWLEAWLKMNPWATRDQWDREYQTEPYGFSLKIDKGPEGWTEAKMKDWGSNIVSLNPRNLRRAVKLVADRYSIVLGRYMSGTEVRESKEYKKTKGKSLGFFGALGANKLEVAQHPKFRAAVKEFMAMNLPAFHMAFPKPETLKISKITKKGPRMIVGAALEMEFVERMATQQFALSMIENRWELNSKIGIHNNEWNRLYNTVAGGRTLAVDYSFQDLRMPREITAHSISLRTDKLPKTFRYQGQTFDTAMIQRALTHGSAASFVVGPAGDIWKREHGVASGMYNTAPVNTTNHEILNSYMLLQMGMKQSEVVNEVTENQYGDDWLAKLSDKIADGRVTIKKYAKECHDLNMEFTYDAFLERAPREGPIPNNIVFLQRSFERMKDGKVTARFLPNRMMAKFMTCHSDIKSARQSYERALNMLNLTGNAPHEYNIISTYIRHLGYTPPSYEEVMRTHYLECPGDSIESCGRIEVVLSDLYNQMGIEGSKHWQEGQKESRTLVTPDGKRVDVTNSSEILKKKKKNIHTPGLVRGDLFYALKKLGYDGLRRHDSGKPRTIEFEYYEFRGSRFLRALDLPFGWRLAISIGAWFLSGPGFLVRLSIPRQGLPDFMPVHFKATLYQGTWDWSGLLLLGGDVETNPGPDMEARAKQELHPLLRRVADMWKRGVKIDNLEAWARKCEQKTKKKDIDGVHPEERRKVKHAAEKFKWCRWHSSEVGEIVDGDYKNNGIEMDWRDAKALCRGVARKGPKLLLFSPTVVSFVIAFVDGDDPLLGEKFISSIWNTIRIERNKVAREVEAKQKAKAFGVMTSEEKEVLLQDIMNGVGKDPIVDGFLREHFVQQSIPVSDPVKPETDKTENRIVLEDEVEKGELPEGGDVMAAWRENFNECMATLQDTIPDEKTRHIEFRRLSMAVQTIIAFIDKFPSDHIAVPQWEAFVMSRCQFFLRTSTEYISNLCVVCGSEKTRCRCITPYVVDIDMALLPQCTSTSHECHYGHRDPCPLAKVELGKQMWLMERANAVYGTRFGLEADVSTRAHFHGVEKSGVAWVKRQLINNY</sequence>
<dbReference type="GeneID" id="80537588"/>
<evidence type="ECO:0000313" key="8">
    <source>
        <dbReference type="EMBL" id="BBB86810.2"/>
    </source>
</evidence>
<keyword evidence="1 8" id="KW-0696">RNA-directed RNA polymerase</keyword>
<evidence type="ECO:0000256" key="6">
    <source>
        <dbReference type="SAM" id="MobiDB-lite"/>
    </source>
</evidence>
<name>A0ABM7EZ91_9VIRU</name>
<reference evidence="8 9" key="1">
    <citation type="journal article" date="2018" name="Environ. Microbiol.">
        <title>Novel, diverse RNA viruses from Mediterranean isolates of the phytopathogenic fungus, Rosellinia necatrix: insights into evolutionary biology of fungal viruses.</title>
        <authorList>
            <person name="Arjona-Lopez J.M."/>
            <person name="Telengech P."/>
            <person name="Jamal A."/>
            <person name="Hisano S."/>
            <person name="Kondo H."/>
            <person name="Yelin M.D."/>
            <person name="Arjona-Girona I."/>
            <person name="Kanematsu S."/>
            <person name="Lopez-Herrera C.J."/>
            <person name="Suzuki N."/>
        </authorList>
    </citation>
    <scope>NUCLEOTIDE SEQUENCE [LARGE SCALE GENOMIC DNA]</scope>
</reference>
<accession>A0ABM7EZ91</accession>
<keyword evidence="2" id="KW-0808">Transferase</keyword>
<dbReference type="SUPFAM" id="SSF56672">
    <property type="entry name" value="DNA/RNA polymerases"/>
    <property type="match status" value="1"/>
</dbReference>
<dbReference type="RefSeq" id="YP_010799248.1">
    <property type="nucleotide sequence ID" value="NC_076602.1"/>
</dbReference>
<keyword evidence="3" id="KW-0548">Nucleotidyltransferase</keyword>
<dbReference type="EMBL" id="LC333757">
    <property type="protein sequence ID" value="BBB86810.2"/>
    <property type="molecule type" value="Genomic_RNA"/>
</dbReference>
<dbReference type="InterPro" id="IPR001205">
    <property type="entry name" value="RNA-dir_pol_C"/>
</dbReference>
<evidence type="ECO:0000313" key="9">
    <source>
        <dbReference type="Proteomes" id="UP000831124"/>
    </source>
</evidence>
<feature type="compositionally biased region" description="Basic residues" evidence="6">
    <location>
        <begin position="84"/>
        <end position="96"/>
    </location>
</feature>
<keyword evidence="9" id="KW-1185">Reference proteome</keyword>
<feature type="region of interest" description="Disordered" evidence="6">
    <location>
        <begin position="1"/>
        <end position="103"/>
    </location>
</feature>
<dbReference type="InterPro" id="IPR043128">
    <property type="entry name" value="Rev_trsase/Diguanyl_cyclase"/>
</dbReference>
<feature type="domain" description="RNA-directed RNA polymerase C-terminal" evidence="7">
    <location>
        <begin position="511"/>
        <end position="767"/>
    </location>
</feature>